<feature type="coiled-coil region" evidence="5">
    <location>
        <begin position="379"/>
        <end position="476"/>
    </location>
</feature>
<dbReference type="EMBL" id="AP028916">
    <property type="protein sequence ID" value="BES97890.1"/>
    <property type="molecule type" value="Genomic_DNA"/>
</dbReference>
<evidence type="ECO:0000256" key="2">
    <source>
        <dbReference type="ARBA" id="ARBA00016725"/>
    </source>
</evidence>
<sequence>MKKTSVAEIEKINNELDGLKKLLQWEDEALFAWEEELAKGGHQNDVLKNLELHDFDKFKELELKRQMLQGDLLNYQQIVDNEMDLLLRTQATLQAQANLFNEARKNKSKLMKRWCEATKIIETRKAEIKKIEDSVTSIKTETEELVEAMEPIKRRAEAQQKENDHLATGIEKFKMLQKQSEDIATEKRKTMESLKEEISNMDKEMMTQNSRNNILKAKIKDLQSTIRSRREKAERIDTMCMKLKCRLDNLNIKVMTDDQKQKNAEEIYQLGLKVLKEEEKELDRLQTTTSGLLNEMNILKSEATIKKSELDLATKDLNRREEELVQMKVDLDNLKKNIQLREEDTMYLKQKLKELAEEDESADLQRKFAEDSAILQTSIQAQKKEHATLRLEIKHLRKELRELNRILNKGKQELQNLSSKAVDLKLKMDGGNKLLKTAEEDQNKAMLELNLLKMQEGLAKEEQRKMNDQVNNLERKRVVVESALQERTMELKSHKDKLMTKKKLLIEERGNLKKSVDHLQHRIRQVNTKYEIIMDTISKSEDGEVNSVAYFQIKIAQEKRELIENGDELQAKIEKTEKEILAMENTLRLLNCTNENYKSNLETIELHGPEMQEFQRVEAEYHQEHEQYLSNLRMTQDMTKAIEKTKAGIAKMQELGLEVEQQWKQKEKEIEMLTKSLAGKQDKLARATKVLKKLTSDVKSAKGATSFKNTVRDIDTRIKAEQNKSAMNQLAEFVNNYVEARPMVIMLLNEKGISLDNYAPVRPTKDTDSVKSGSSMASRSGSLYSLGSDRDVDQFKGSDISISPSVVNLDPTLLIPGERKRAFQGYSSKFSK</sequence>
<dbReference type="PANTHER" id="PTHR18962:SF0">
    <property type="entry name" value="COILED-COIL DOMAIN-CONTAINING PROTEIN 39"/>
    <property type="match status" value="1"/>
</dbReference>
<feature type="compositionally biased region" description="Low complexity" evidence="6">
    <location>
        <begin position="770"/>
        <end position="783"/>
    </location>
</feature>
<evidence type="ECO:0000256" key="4">
    <source>
        <dbReference type="ARBA" id="ARBA00045182"/>
    </source>
</evidence>
<dbReference type="PANTHER" id="PTHR18962">
    <property type="entry name" value="COILED-COIL DOMAIN-CONTAINING PROTEIN 39"/>
    <property type="match status" value="1"/>
</dbReference>
<keyword evidence="8" id="KW-1185">Reference proteome</keyword>
<accession>A0ABN7B3Y0</accession>
<reference evidence="7 8" key="1">
    <citation type="submission" date="2023-09" db="EMBL/GenBank/DDBJ databases">
        <title>Nesidiocoris tenuis whole genome shotgun sequence.</title>
        <authorList>
            <person name="Shibata T."/>
            <person name="Shimoda M."/>
            <person name="Kobayashi T."/>
            <person name="Uehara T."/>
        </authorList>
    </citation>
    <scope>NUCLEOTIDE SEQUENCE [LARGE SCALE GENOMIC DNA]</scope>
    <source>
        <strain evidence="7 8">Japan</strain>
    </source>
</reference>
<feature type="coiled-coil region" evidence="5">
    <location>
        <begin position="184"/>
        <end position="232"/>
    </location>
</feature>
<dbReference type="Pfam" id="PF24161">
    <property type="entry name" value="CCDC39"/>
    <property type="match status" value="1"/>
</dbReference>
<protein>
    <recommendedName>
        <fullName evidence="2">Coiled-coil domain-containing protein 39</fullName>
    </recommendedName>
</protein>
<comment type="similarity">
    <text evidence="1">Belongs to the CCDC39 family.</text>
</comment>
<dbReference type="InterPro" id="IPR033290">
    <property type="entry name" value="CCDC39"/>
</dbReference>
<feature type="coiled-coil region" evidence="5">
    <location>
        <begin position="275"/>
        <end position="344"/>
    </location>
</feature>
<dbReference type="Proteomes" id="UP001307889">
    <property type="component" value="Chromosome 8"/>
</dbReference>
<proteinExistence type="inferred from homology"/>
<organism evidence="7 8">
    <name type="scientific">Nesidiocoris tenuis</name>
    <dbReference type="NCBI Taxonomy" id="355587"/>
    <lineage>
        <taxon>Eukaryota</taxon>
        <taxon>Metazoa</taxon>
        <taxon>Ecdysozoa</taxon>
        <taxon>Arthropoda</taxon>
        <taxon>Hexapoda</taxon>
        <taxon>Insecta</taxon>
        <taxon>Pterygota</taxon>
        <taxon>Neoptera</taxon>
        <taxon>Paraneoptera</taxon>
        <taxon>Hemiptera</taxon>
        <taxon>Heteroptera</taxon>
        <taxon>Panheteroptera</taxon>
        <taxon>Cimicomorpha</taxon>
        <taxon>Miridae</taxon>
        <taxon>Dicyphina</taxon>
        <taxon>Nesidiocoris</taxon>
    </lineage>
</organism>
<keyword evidence="3 5" id="KW-0175">Coiled coil</keyword>
<evidence type="ECO:0000256" key="5">
    <source>
        <dbReference type="SAM" id="Coils"/>
    </source>
</evidence>
<evidence type="ECO:0000256" key="6">
    <source>
        <dbReference type="SAM" id="MobiDB-lite"/>
    </source>
</evidence>
<name>A0ABN7B3Y0_9HEMI</name>
<comment type="function">
    <text evidence="4">Required for assembly of dynein regulatory complex (DRC) and inner dynein arm (IDA) complexes, which are responsible for ciliary beat regulation, thereby playing a central role in motility in cilia and flagella. Probably acts together with CCDC40 to form a molecular ruler that determines the 96 nanometer (nm) repeat length and arrangements of components in cilia and flagella. Not required for outer dynein arm complexes assembly.</text>
</comment>
<feature type="region of interest" description="Disordered" evidence="6">
    <location>
        <begin position="758"/>
        <end position="783"/>
    </location>
</feature>
<evidence type="ECO:0000313" key="8">
    <source>
        <dbReference type="Proteomes" id="UP001307889"/>
    </source>
</evidence>
<evidence type="ECO:0000256" key="3">
    <source>
        <dbReference type="ARBA" id="ARBA00023054"/>
    </source>
</evidence>
<feature type="coiled-coil region" evidence="5">
    <location>
        <begin position="559"/>
        <end position="593"/>
    </location>
</feature>
<evidence type="ECO:0000313" key="7">
    <source>
        <dbReference type="EMBL" id="BES97890.1"/>
    </source>
</evidence>
<gene>
    <name evidence="7" type="ORF">NTJ_10705</name>
</gene>
<evidence type="ECO:0000256" key="1">
    <source>
        <dbReference type="ARBA" id="ARBA00005805"/>
    </source>
</evidence>